<dbReference type="RefSeq" id="WP_014109364.1">
    <property type="nucleotide sequence ID" value="NC_016041.1"/>
</dbReference>
<gene>
    <name evidence="3" type="ordered locus">GNIT_2394</name>
</gene>
<protein>
    <recommendedName>
        <fullName evidence="5">DUF115 domain-containing protein</fullName>
    </recommendedName>
</protein>
<evidence type="ECO:0000259" key="1">
    <source>
        <dbReference type="Pfam" id="PF01973"/>
    </source>
</evidence>
<dbReference type="STRING" id="1085623.GNIT_2394"/>
<dbReference type="PANTHER" id="PTHR41786">
    <property type="entry name" value="MOTILITY ACCESSORY FACTOR MAF"/>
    <property type="match status" value="1"/>
</dbReference>
<evidence type="ECO:0000259" key="2">
    <source>
        <dbReference type="Pfam" id="PF20157"/>
    </source>
</evidence>
<dbReference type="OrthoDB" id="7254531at2"/>
<dbReference type="KEGG" id="gni:GNIT_2394"/>
<name>G4QHV8_GLANF</name>
<dbReference type="HOGENOM" id="CLU_280426_0_0_6"/>
<evidence type="ECO:0000313" key="3">
    <source>
        <dbReference type="EMBL" id="AEP30491.1"/>
    </source>
</evidence>
<feature type="domain" description="Glycosyltransferase Maf N-terminal" evidence="2">
    <location>
        <begin position="292"/>
        <end position="520"/>
    </location>
</feature>
<evidence type="ECO:0000313" key="4">
    <source>
        <dbReference type="Proteomes" id="UP000009282"/>
    </source>
</evidence>
<dbReference type="eggNOG" id="COG2604">
    <property type="taxonomic scope" value="Bacteria"/>
</dbReference>
<evidence type="ECO:0008006" key="5">
    <source>
        <dbReference type="Google" id="ProtNLM"/>
    </source>
</evidence>
<accession>G4QHV8</accession>
<reference evidence="3 4" key="1">
    <citation type="journal article" date="2011" name="J. Bacteriol.">
        <title>Complete genome sequence of seawater bacterium Glaciecola nitratireducens FR1064T.</title>
        <authorList>
            <person name="Bian F."/>
            <person name="Qin Q.L."/>
            <person name="Xie B.B."/>
            <person name="Shu Y.L."/>
            <person name="Zhang X.Y."/>
            <person name="Yu Y."/>
            <person name="Chen B."/>
            <person name="Chen X.L."/>
            <person name="Zhou B.C."/>
            <person name="Zhang Y.Z."/>
        </authorList>
    </citation>
    <scope>NUCLEOTIDE SEQUENCE [LARGE SCALE GENOMIC DNA]</scope>
    <source>
        <strain evidence="4">JCM 12485 / KCTC 12276 / FR1064</strain>
    </source>
</reference>
<sequence length="1245" mass="141620">MLNDIRVHIHSNEAVQEAIEARSAPHIEKTYKQNRAIFASQIPNLVDELNNIKSSNISIFLNKDEHYNIVDFGLGRTLYGEQPLQEVAEQCEQMHQFSACINFEASEQAAPCKMHSEMKEADKLLSEFQQSAMQVKQDMSKSDVLVVLGLGLGNHIDWLLDNSSAKHIIIYEPEKQYFKSACMVKDWSNVLAKVGQRGIGLYFQIGKDASSLVKDLAELATHFEINQATLFQHYYHPSFDAVMHAVRTSTWEQLLATNTSFSIQNKFTEYTPPWLGCQKVEQLEAVNAEYPMFQSNLQAFKKYYPNIYAEFVDYQPQTWFIVKNKNDEINLFNRNNGACWYGANPSQDGHDSYKNFEQYPNKDGLILGYNGEKLKHYLHYRLVKKTEFLLKQAEEEIGFLPDTVKSLIMFGLGAGYQLESLLANRNVEKLFVCEPNRDFFYASLFAIDWSAILTKIDEEGANLYINIGDDGTHLFRDLLGQFYNIGPYVLSQTFFYQGYYNSALNAATVQLREQLQIVVSMGEYFDHACYAIEHTKEALRRGIPFLRADPSQFLNQEQKELPILFIGNGPSLDYSLDTIRELQSQAILISCGTSLQVLQRNNIVPDFHAEIELNRATYDWACRVNDPDYLKQITLLSCNGIHPDTCDLYKNVMFAFKEGESATVSALNVIGTNKAEALSFSFPTVSNFAINLFLKLGFHQFYLFGIDMGFVDSSQHHSSQSGYYDAQGKELYKYSEANNTGLVVPGNFRSLVNTKHEFKLAKTIIEDALAATKVDCYNTSDGAKIEGTTALPIDHILLMSSPEQKKDTIDAMKTCFQYLPENQFIHDFSEKYDQKILLGEITKLQKILKTEITDQDDVFAIIEKQKQFLFLSYKRGNSLFFYYLYGSMNYINSVLSKAAMHQQISVSVEIANKAIELWSATLTDIKLLLGTSEQLFDTSSSFTGSRERLILARKGEHRFNLISFDSNLSMLAEKVVTSLSEYHEIQATNITIQGSSPSFLLECQSHAALVLIQNGDEWRQLLVQLDKCNQEAVANNVKGRVLICIMGVYEATWFTISSHYSNLCIAFQILPQLLETSEIADYKQGLIPYSPLAIHIEWALKHLRDIHKYHIFIEKLLFSDIGLKNASSVLIGQSLQKNRQNKGVEMNTDIDESSDAFVSETDSCSFNYIEKNIVSKIKASNFVDYKTYIAIPRNPLLADVSATSLDSAGSRGLRVNRQFTAVELLLRWQGQRDVEKIMNVYMKAR</sequence>
<proteinExistence type="predicted"/>
<dbReference type="Pfam" id="PF01973">
    <property type="entry name" value="MptE-like"/>
    <property type="match status" value="1"/>
</dbReference>
<dbReference type="InterPro" id="IPR002826">
    <property type="entry name" value="MptE-like"/>
</dbReference>
<dbReference type="InterPro" id="IPR045376">
    <property type="entry name" value="Maf_N"/>
</dbReference>
<dbReference type="AlphaFoldDB" id="G4QHV8"/>
<feature type="domain" description="Glycosyltransferase Maf N-terminal" evidence="2">
    <location>
        <begin position="31"/>
        <end position="247"/>
    </location>
</feature>
<dbReference type="Proteomes" id="UP000009282">
    <property type="component" value="Chromosome"/>
</dbReference>
<dbReference type="Pfam" id="PF20157">
    <property type="entry name" value="Maf_flag10_N"/>
    <property type="match status" value="2"/>
</dbReference>
<dbReference type="PANTHER" id="PTHR41786:SF1">
    <property type="entry name" value="6-HYDROXYMETHYLPTERIN DIPHOSPHOKINASE MPTE-LIKE DOMAIN-CONTAINING PROTEIN"/>
    <property type="match status" value="1"/>
</dbReference>
<keyword evidence="4" id="KW-1185">Reference proteome</keyword>
<feature type="domain" description="6-hydroxymethylpterin diphosphokinase MptE-like" evidence="1">
    <location>
        <begin position="552"/>
        <end position="712"/>
    </location>
</feature>
<organism evidence="3 4">
    <name type="scientific">Glaciecola nitratireducens (strain JCM 12485 / KCTC 12276 / FR1064)</name>
    <dbReference type="NCBI Taxonomy" id="1085623"/>
    <lineage>
        <taxon>Bacteria</taxon>
        <taxon>Pseudomonadati</taxon>
        <taxon>Pseudomonadota</taxon>
        <taxon>Gammaproteobacteria</taxon>
        <taxon>Alteromonadales</taxon>
        <taxon>Alteromonadaceae</taxon>
        <taxon>Brumicola</taxon>
    </lineage>
</organism>
<dbReference type="EMBL" id="CP003060">
    <property type="protein sequence ID" value="AEP30491.1"/>
    <property type="molecule type" value="Genomic_DNA"/>
</dbReference>